<evidence type="ECO:0000256" key="3">
    <source>
        <dbReference type="ARBA" id="ARBA00022428"/>
    </source>
</evidence>
<dbReference type="InterPro" id="IPR000537">
    <property type="entry name" value="UbiA_prenyltransferase"/>
</dbReference>
<comment type="caution">
    <text evidence="10">The sequence shown here is derived from an EMBL/GenBank/DDBJ whole genome shotgun (WGS) entry which is preliminary data.</text>
</comment>
<evidence type="ECO:0000256" key="8">
    <source>
        <dbReference type="ARBA" id="ARBA00023136"/>
    </source>
</evidence>
<keyword evidence="7 9" id="KW-1133">Transmembrane helix</keyword>
<evidence type="ECO:0000256" key="2">
    <source>
        <dbReference type="ARBA" id="ARBA00004863"/>
    </source>
</evidence>
<evidence type="ECO:0000256" key="9">
    <source>
        <dbReference type="SAM" id="Phobius"/>
    </source>
</evidence>
<dbReference type="PANTHER" id="PTHR13929">
    <property type="entry name" value="1,4-DIHYDROXY-2-NAPHTHOATE OCTAPRENYLTRANSFERASE"/>
    <property type="match status" value="1"/>
</dbReference>
<comment type="subcellular location">
    <subcellularLocation>
        <location evidence="1">Membrane</location>
        <topology evidence="1">Multi-pass membrane protein</topology>
    </subcellularLocation>
</comment>
<accession>A0ABS0BSD7</accession>
<organism evidence="10 11">
    <name type="scientific">Thiomicrorhabdus heinhorstiae</name>
    <dbReference type="NCBI Taxonomy" id="2748010"/>
    <lineage>
        <taxon>Bacteria</taxon>
        <taxon>Pseudomonadati</taxon>
        <taxon>Pseudomonadota</taxon>
        <taxon>Gammaproteobacteria</taxon>
        <taxon>Thiotrichales</taxon>
        <taxon>Piscirickettsiaceae</taxon>
        <taxon>Thiomicrorhabdus</taxon>
    </lineage>
</organism>
<evidence type="ECO:0000256" key="6">
    <source>
        <dbReference type="ARBA" id="ARBA00022692"/>
    </source>
</evidence>
<feature type="transmembrane region" description="Helical" evidence="9">
    <location>
        <begin position="254"/>
        <end position="272"/>
    </location>
</feature>
<dbReference type="PANTHER" id="PTHR13929:SF0">
    <property type="entry name" value="UBIA PRENYLTRANSFERASE DOMAIN-CONTAINING PROTEIN 1"/>
    <property type="match status" value="1"/>
</dbReference>
<dbReference type="CDD" id="cd13962">
    <property type="entry name" value="PT_UbiA_UBIAD1"/>
    <property type="match status" value="1"/>
</dbReference>
<keyword evidence="4" id="KW-1003">Cell membrane</keyword>
<evidence type="ECO:0000256" key="1">
    <source>
        <dbReference type="ARBA" id="ARBA00004141"/>
    </source>
</evidence>
<proteinExistence type="predicted"/>
<dbReference type="InterPro" id="IPR044878">
    <property type="entry name" value="UbiA_sf"/>
</dbReference>
<comment type="pathway">
    <text evidence="2">Quinol/quinone metabolism; menaquinone biosynthesis.</text>
</comment>
<dbReference type="EMBL" id="JACBGI020000001">
    <property type="protein sequence ID" value="MBF6056790.1"/>
    <property type="molecule type" value="Genomic_DNA"/>
</dbReference>
<evidence type="ECO:0000256" key="5">
    <source>
        <dbReference type="ARBA" id="ARBA00022679"/>
    </source>
</evidence>
<keyword evidence="8 9" id="KW-0472">Membrane</keyword>
<evidence type="ECO:0000313" key="11">
    <source>
        <dbReference type="Proteomes" id="UP001193680"/>
    </source>
</evidence>
<reference evidence="10 11" key="1">
    <citation type="submission" date="2020-06" db="EMBL/GenBank/DDBJ databases">
        <authorList>
            <person name="Scott K."/>
        </authorList>
    </citation>
    <scope>NUCLEOTIDE SEQUENCE [LARGE SCALE GENOMIC DNA]</scope>
    <source>
        <strain evidence="10 11">HH1</strain>
    </source>
</reference>
<protein>
    <submittedName>
        <fullName evidence="10">Prenyltransferase</fullName>
    </submittedName>
</protein>
<sequence>MKKITEDVSLSKIMVAKAVFGASRPAFLLLSFGLSILAVSVASTQSVNWPLALLLMLMALSAHASVNWLNEYEDFRSGLDSITESTPFSGGSKSLQNYPAAAVAVKWFGRAAIALVAILALFIWPHLNPYLIVFGLLGIILVVSYTSLLTRRPWLCLVSPGLAFGPIMLLGMGWILAGQFSWTAFWLSLTVFFQVNNLLLLNQFPDRLADRQVGRYNVLMHLGSARSLQIFKLFLWASFVPVLVVAYLVQIPQLLLSMLPALLLSLLLLHRLRDWSDAMEQQQMLPALGLNVALAVSTPLLLAGGFAINLHF</sequence>
<evidence type="ECO:0000313" key="10">
    <source>
        <dbReference type="EMBL" id="MBF6056790.1"/>
    </source>
</evidence>
<feature type="transmembrane region" description="Helical" evidence="9">
    <location>
        <begin position="284"/>
        <end position="308"/>
    </location>
</feature>
<evidence type="ECO:0000256" key="4">
    <source>
        <dbReference type="ARBA" id="ARBA00022475"/>
    </source>
</evidence>
<feature type="transmembrane region" description="Helical" evidence="9">
    <location>
        <begin position="155"/>
        <end position="177"/>
    </location>
</feature>
<dbReference type="InterPro" id="IPR026046">
    <property type="entry name" value="UBIAD1"/>
</dbReference>
<feature type="transmembrane region" description="Helical" evidence="9">
    <location>
        <begin position="107"/>
        <end position="124"/>
    </location>
</feature>
<gene>
    <name evidence="10" type="ORF">H8792_000365</name>
</gene>
<keyword evidence="11" id="KW-1185">Reference proteome</keyword>
<keyword evidence="5" id="KW-0808">Transferase</keyword>
<feature type="transmembrane region" description="Helical" evidence="9">
    <location>
        <begin position="52"/>
        <end position="69"/>
    </location>
</feature>
<feature type="transmembrane region" description="Helical" evidence="9">
    <location>
        <begin position="230"/>
        <end position="248"/>
    </location>
</feature>
<name>A0ABS0BSD7_9GAMM</name>
<keyword evidence="6 9" id="KW-0812">Transmembrane</keyword>
<reference evidence="10 11" key="2">
    <citation type="submission" date="2020-11" db="EMBL/GenBank/DDBJ databases">
        <title>Sulfur oxidizing isolate from Hospital Hole Sinkhole.</title>
        <authorList>
            <person name="Scott K.M."/>
        </authorList>
    </citation>
    <scope>NUCLEOTIDE SEQUENCE [LARGE SCALE GENOMIC DNA]</scope>
    <source>
        <strain evidence="10 11">HH1</strain>
    </source>
</reference>
<feature type="transmembrane region" description="Helical" evidence="9">
    <location>
        <begin position="183"/>
        <end position="201"/>
    </location>
</feature>
<evidence type="ECO:0000256" key="7">
    <source>
        <dbReference type="ARBA" id="ARBA00022989"/>
    </source>
</evidence>
<keyword evidence="3" id="KW-0474">Menaquinone biosynthesis</keyword>
<dbReference type="Proteomes" id="UP001193680">
    <property type="component" value="Unassembled WGS sequence"/>
</dbReference>
<dbReference type="Gene3D" id="1.10.357.140">
    <property type="entry name" value="UbiA prenyltransferase"/>
    <property type="match status" value="1"/>
</dbReference>
<feature type="transmembrane region" description="Helical" evidence="9">
    <location>
        <begin position="130"/>
        <end position="148"/>
    </location>
</feature>
<dbReference type="Pfam" id="PF01040">
    <property type="entry name" value="UbiA"/>
    <property type="match status" value="1"/>
</dbReference>
<dbReference type="RefSeq" id="WP_194947157.1">
    <property type="nucleotide sequence ID" value="NZ_JACBGI020000001.1"/>
</dbReference>